<organism evidence="8">
    <name type="scientific">marine metagenome</name>
    <dbReference type="NCBI Taxonomy" id="408172"/>
    <lineage>
        <taxon>unclassified sequences</taxon>
        <taxon>metagenomes</taxon>
        <taxon>ecological metagenomes</taxon>
    </lineage>
</organism>
<dbReference type="AlphaFoldDB" id="A0A382EWD6"/>
<dbReference type="GO" id="GO:0006450">
    <property type="term" value="P:regulation of translational fidelity"/>
    <property type="evidence" value="ECO:0007669"/>
    <property type="project" value="TreeGrafter"/>
</dbReference>
<dbReference type="Gene3D" id="3.90.870.10">
    <property type="entry name" value="DHBP synthase"/>
    <property type="match status" value="1"/>
</dbReference>
<dbReference type="GO" id="GO:0003725">
    <property type="term" value="F:double-stranded RNA binding"/>
    <property type="evidence" value="ECO:0007669"/>
    <property type="project" value="InterPro"/>
</dbReference>
<feature type="domain" description="YrdC-like" evidence="7">
    <location>
        <begin position="1"/>
        <end position="180"/>
    </location>
</feature>
<dbReference type="PANTHER" id="PTHR17490:SF18">
    <property type="entry name" value="THREONYLCARBAMOYL-AMP SYNTHASE"/>
    <property type="match status" value="1"/>
</dbReference>
<evidence type="ECO:0000256" key="2">
    <source>
        <dbReference type="ARBA" id="ARBA00007663"/>
    </source>
</evidence>
<comment type="catalytic activity">
    <reaction evidence="6">
        <text>L-threonine + hydrogencarbonate + ATP = L-threonylcarbamoyladenylate + diphosphate + H2O</text>
        <dbReference type="Rhea" id="RHEA:36407"/>
        <dbReference type="ChEBI" id="CHEBI:15377"/>
        <dbReference type="ChEBI" id="CHEBI:17544"/>
        <dbReference type="ChEBI" id="CHEBI:30616"/>
        <dbReference type="ChEBI" id="CHEBI:33019"/>
        <dbReference type="ChEBI" id="CHEBI:57926"/>
        <dbReference type="ChEBI" id="CHEBI:73682"/>
        <dbReference type="EC" id="2.7.7.87"/>
    </reaction>
</comment>
<dbReference type="EC" id="2.7.7.87" evidence="3"/>
<name>A0A382EWD6_9ZZZZ</name>
<keyword evidence="4" id="KW-0963">Cytoplasm</keyword>
<dbReference type="EMBL" id="UINC01046717">
    <property type="protein sequence ID" value="SVB55086.1"/>
    <property type="molecule type" value="Genomic_DNA"/>
</dbReference>
<dbReference type="InterPro" id="IPR006070">
    <property type="entry name" value="Sua5-like_dom"/>
</dbReference>
<dbReference type="PANTHER" id="PTHR17490">
    <property type="entry name" value="SUA5"/>
    <property type="match status" value="1"/>
</dbReference>
<dbReference type="GO" id="GO:0061710">
    <property type="term" value="F:L-threonylcarbamoyladenylate synthase"/>
    <property type="evidence" value="ECO:0007669"/>
    <property type="project" value="UniProtKB-EC"/>
</dbReference>
<comment type="subcellular location">
    <subcellularLocation>
        <location evidence="1">Cytoplasm</location>
    </subcellularLocation>
</comment>
<evidence type="ECO:0000256" key="3">
    <source>
        <dbReference type="ARBA" id="ARBA00012584"/>
    </source>
</evidence>
<evidence type="ECO:0000256" key="4">
    <source>
        <dbReference type="ARBA" id="ARBA00022490"/>
    </source>
</evidence>
<dbReference type="InterPro" id="IPR017945">
    <property type="entry name" value="DHBP_synth_RibB-like_a/b_dom"/>
</dbReference>
<gene>
    <name evidence="8" type="ORF">METZ01_LOCUS207940</name>
</gene>
<reference evidence="8" key="1">
    <citation type="submission" date="2018-05" db="EMBL/GenBank/DDBJ databases">
        <authorList>
            <person name="Lanie J.A."/>
            <person name="Ng W.-L."/>
            <person name="Kazmierczak K.M."/>
            <person name="Andrzejewski T.M."/>
            <person name="Davidsen T.M."/>
            <person name="Wayne K.J."/>
            <person name="Tettelin H."/>
            <person name="Glass J.I."/>
            <person name="Rusch D."/>
            <person name="Podicherti R."/>
            <person name="Tsui H.-C.T."/>
            <person name="Winkler M.E."/>
        </authorList>
    </citation>
    <scope>NUCLEOTIDE SEQUENCE</scope>
</reference>
<keyword evidence="5" id="KW-0808">Transferase</keyword>
<evidence type="ECO:0000259" key="7">
    <source>
        <dbReference type="PROSITE" id="PS51163"/>
    </source>
</evidence>
<dbReference type="InterPro" id="IPR050156">
    <property type="entry name" value="TC-AMP_synthase_SUA5"/>
</dbReference>
<accession>A0A382EWD6</accession>
<sequence>MIEKKLALHHLMNGVIAHPSDTVYGLACLAINPSAIKELIDLKKRDLDKGFILLASDVEYVLPYIDANLDINLINRLGQLTSVPTTYLVPKSESTSSLISGSSDLVAVRITSDPLVRYFCENTDSALISTSANLQGQKVASNMTELKAYFNESLSYALPPNKYNSEPSIIIDLVTGKRHR</sequence>
<evidence type="ECO:0000256" key="1">
    <source>
        <dbReference type="ARBA" id="ARBA00004496"/>
    </source>
</evidence>
<evidence type="ECO:0000256" key="6">
    <source>
        <dbReference type="ARBA" id="ARBA00048366"/>
    </source>
</evidence>
<dbReference type="GO" id="GO:0005737">
    <property type="term" value="C:cytoplasm"/>
    <property type="evidence" value="ECO:0007669"/>
    <property type="project" value="UniProtKB-SubCell"/>
</dbReference>
<evidence type="ECO:0000313" key="8">
    <source>
        <dbReference type="EMBL" id="SVB55086.1"/>
    </source>
</evidence>
<protein>
    <recommendedName>
        <fullName evidence="3">L-threonylcarbamoyladenylate synthase</fullName>
        <ecNumber evidence="3">2.7.7.87</ecNumber>
    </recommendedName>
</protein>
<proteinExistence type="inferred from homology"/>
<comment type="similarity">
    <text evidence="2">Belongs to the SUA5 family.</text>
</comment>
<dbReference type="PROSITE" id="PS51163">
    <property type="entry name" value="YRDC"/>
    <property type="match status" value="1"/>
</dbReference>
<dbReference type="GO" id="GO:0000049">
    <property type="term" value="F:tRNA binding"/>
    <property type="evidence" value="ECO:0007669"/>
    <property type="project" value="TreeGrafter"/>
</dbReference>
<dbReference type="SUPFAM" id="SSF55821">
    <property type="entry name" value="YrdC/RibB"/>
    <property type="match status" value="1"/>
</dbReference>
<evidence type="ECO:0000256" key="5">
    <source>
        <dbReference type="ARBA" id="ARBA00022679"/>
    </source>
</evidence>
<dbReference type="Pfam" id="PF01300">
    <property type="entry name" value="Sua5_yciO_yrdC"/>
    <property type="match status" value="1"/>
</dbReference>